<evidence type="ECO:0000256" key="2">
    <source>
        <dbReference type="ARBA" id="ARBA00022692"/>
    </source>
</evidence>
<gene>
    <name evidence="8" type="ORF">KC01_LOCUS20312</name>
</gene>
<dbReference type="PANTHER" id="PTHR12911:SF8">
    <property type="entry name" value="KLAROID PROTEIN-RELATED"/>
    <property type="match status" value="1"/>
</dbReference>
<evidence type="ECO:0000256" key="3">
    <source>
        <dbReference type="ARBA" id="ARBA00022989"/>
    </source>
</evidence>
<dbReference type="EMBL" id="OZ035841">
    <property type="protein sequence ID" value="CAL1590868.1"/>
    <property type="molecule type" value="Genomic_DNA"/>
</dbReference>
<feature type="domain" description="SUN" evidence="7">
    <location>
        <begin position="124"/>
        <end position="298"/>
    </location>
</feature>
<proteinExistence type="predicted"/>
<keyword evidence="3 6" id="KW-1133">Transmembrane helix</keyword>
<keyword evidence="2 6" id="KW-0812">Transmembrane</keyword>
<name>A0AAV2KQ16_KNICA</name>
<evidence type="ECO:0000259" key="7">
    <source>
        <dbReference type="PROSITE" id="PS51469"/>
    </source>
</evidence>
<evidence type="ECO:0000256" key="1">
    <source>
        <dbReference type="ARBA" id="ARBA00004540"/>
    </source>
</evidence>
<organism evidence="8 9">
    <name type="scientific">Knipowitschia caucasica</name>
    <name type="common">Caucasian dwarf goby</name>
    <name type="synonym">Pomatoschistus caucasicus</name>
    <dbReference type="NCBI Taxonomy" id="637954"/>
    <lineage>
        <taxon>Eukaryota</taxon>
        <taxon>Metazoa</taxon>
        <taxon>Chordata</taxon>
        <taxon>Craniata</taxon>
        <taxon>Vertebrata</taxon>
        <taxon>Euteleostomi</taxon>
        <taxon>Actinopterygii</taxon>
        <taxon>Neopterygii</taxon>
        <taxon>Teleostei</taxon>
        <taxon>Neoteleostei</taxon>
        <taxon>Acanthomorphata</taxon>
        <taxon>Gobiaria</taxon>
        <taxon>Gobiiformes</taxon>
        <taxon>Gobioidei</taxon>
        <taxon>Gobiidae</taxon>
        <taxon>Gobiinae</taxon>
        <taxon>Knipowitschia</taxon>
    </lineage>
</organism>
<dbReference type="GO" id="GO:0005637">
    <property type="term" value="C:nuclear inner membrane"/>
    <property type="evidence" value="ECO:0007669"/>
    <property type="project" value="UniProtKB-SubCell"/>
</dbReference>
<dbReference type="Pfam" id="PF07738">
    <property type="entry name" value="Sad1_UNC"/>
    <property type="match status" value="1"/>
</dbReference>
<reference evidence="8 9" key="1">
    <citation type="submission" date="2024-04" db="EMBL/GenBank/DDBJ databases">
        <authorList>
            <person name="Waldvogel A.-M."/>
            <person name="Schoenle A."/>
        </authorList>
    </citation>
    <scope>NUCLEOTIDE SEQUENCE [LARGE SCALE GENOMIC DNA]</scope>
</reference>
<keyword evidence="9" id="KW-1185">Reference proteome</keyword>
<feature type="transmembrane region" description="Helical" evidence="6">
    <location>
        <begin position="66"/>
        <end position="88"/>
    </location>
</feature>
<dbReference type="PANTHER" id="PTHR12911">
    <property type="entry name" value="SAD1/UNC-84-LIKE PROTEIN-RELATED"/>
    <property type="match status" value="1"/>
</dbReference>
<dbReference type="Gene3D" id="2.60.120.260">
    <property type="entry name" value="Galactose-binding domain-like"/>
    <property type="match status" value="1"/>
</dbReference>
<evidence type="ECO:0000256" key="5">
    <source>
        <dbReference type="SAM" id="Coils"/>
    </source>
</evidence>
<evidence type="ECO:0000256" key="4">
    <source>
        <dbReference type="ARBA" id="ARBA00023136"/>
    </source>
</evidence>
<dbReference type="InterPro" id="IPR045119">
    <property type="entry name" value="SUN1-5"/>
</dbReference>
<dbReference type="AlphaFoldDB" id="A0AAV2KQ16"/>
<evidence type="ECO:0000313" key="8">
    <source>
        <dbReference type="EMBL" id="CAL1590868.1"/>
    </source>
</evidence>
<keyword evidence="4 6" id="KW-0472">Membrane</keyword>
<dbReference type="InterPro" id="IPR012919">
    <property type="entry name" value="SUN_dom"/>
</dbReference>
<dbReference type="PROSITE" id="PS51469">
    <property type="entry name" value="SUN"/>
    <property type="match status" value="1"/>
</dbReference>
<dbReference type="GO" id="GO:0034993">
    <property type="term" value="C:meiotic nuclear membrane microtubule tethering complex"/>
    <property type="evidence" value="ECO:0007669"/>
    <property type="project" value="TreeGrafter"/>
</dbReference>
<keyword evidence="5" id="KW-0175">Coiled coil</keyword>
<evidence type="ECO:0000256" key="6">
    <source>
        <dbReference type="SAM" id="Phobius"/>
    </source>
</evidence>
<evidence type="ECO:0000313" key="9">
    <source>
        <dbReference type="Proteomes" id="UP001497482"/>
    </source>
</evidence>
<sequence>MARRSPRLVELGYYDVDGSPRISYSDNIRRSSNISTNMRRHSYPLEARKAAHVIHVSGPAVQPRSWFSLAWVIVQLLLAGLVVSWVTMKLATYGDVQQLQEEVKYLRQLEEDINHLHQQLAHHKAIVKAPLANFALEAHGAQVMTALTSKTHEQINGPSWLKVLGPDTVIKGHNYPLIPGQCWAFTGQTGRLSIVLPLESHITQVTVGHILREQSLTGTIQSAPKFFSVYGLKDFGPTEVRLGTFLYDADGDSFQTFEILEQHKGETFRSVRLEIHNNHGHDAFTCTASEYMGESLIPAPKRLPSQHTAGLGLQTASTKQLRHCIIS</sequence>
<dbReference type="GO" id="GO:0043495">
    <property type="term" value="F:protein-membrane adaptor activity"/>
    <property type="evidence" value="ECO:0007669"/>
    <property type="project" value="TreeGrafter"/>
</dbReference>
<feature type="coiled-coil region" evidence="5">
    <location>
        <begin position="99"/>
        <end position="126"/>
    </location>
</feature>
<dbReference type="Proteomes" id="UP001497482">
    <property type="component" value="Chromosome 19"/>
</dbReference>
<protein>
    <recommendedName>
        <fullName evidence="7">SUN domain-containing protein</fullName>
    </recommendedName>
</protein>
<comment type="subcellular location">
    <subcellularLocation>
        <location evidence="1">Nucleus inner membrane</location>
    </subcellularLocation>
</comment>
<accession>A0AAV2KQ16</accession>